<feature type="compositionally biased region" description="Acidic residues" evidence="1">
    <location>
        <begin position="248"/>
        <end position="264"/>
    </location>
</feature>
<dbReference type="EMBL" id="BLXT01002410">
    <property type="protein sequence ID" value="GFN94057.1"/>
    <property type="molecule type" value="Genomic_DNA"/>
</dbReference>
<name>A0AAV3ZHV6_9GAST</name>
<accession>A0AAV3ZHV6</accession>
<dbReference type="AlphaFoldDB" id="A0AAV3ZHV6"/>
<organism evidence="2 3">
    <name type="scientific">Plakobranchus ocellatus</name>
    <dbReference type="NCBI Taxonomy" id="259542"/>
    <lineage>
        <taxon>Eukaryota</taxon>
        <taxon>Metazoa</taxon>
        <taxon>Spiralia</taxon>
        <taxon>Lophotrochozoa</taxon>
        <taxon>Mollusca</taxon>
        <taxon>Gastropoda</taxon>
        <taxon>Heterobranchia</taxon>
        <taxon>Euthyneura</taxon>
        <taxon>Panpulmonata</taxon>
        <taxon>Sacoglossa</taxon>
        <taxon>Placobranchoidea</taxon>
        <taxon>Plakobranchidae</taxon>
        <taxon>Plakobranchus</taxon>
    </lineage>
</organism>
<proteinExistence type="predicted"/>
<reference evidence="2 3" key="1">
    <citation type="journal article" date="2021" name="Elife">
        <title>Chloroplast acquisition without the gene transfer in kleptoplastic sea slugs, Plakobranchus ocellatus.</title>
        <authorList>
            <person name="Maeda T."/>
            <person name="Takahashi S."/>
            <person name="Yoshida T."/>
            <person name="Shimamura S."/>
            <person name="Takaki Y."/>
            <person name="Nagai Y."/>
            <person name="Toyoda A."/>
            <person name="Suzuki Y."/>
            <person name="Arimoto A."/>
            <person name="Ishii H."/>
            <person name="Satoh N."/>
            <person name="Nishiyama T."/>
            <person name="Hasebe M."/>
            <person name="Maruyama T."/>
            <person name="Minagawa J."/>
            <person name="Obokata J."/>
            <person name="Shigenobu S."/>
        </authorList>
    </citation>
    <scope>NUCLEOTIDE SEQUENCE [LARGE SCALE GENOMIC DNA]</scope>
</reference>
<evidence type="ECO:0000313" key="3">
    <source>
        <dbReference type="Proteomes" id="UP000735302"/>
    </source>
</evidence>
<sequence length="264" mass="29757">MREKQRFYSFSRERTNFSAKAVTDQRAPWIWDVQLLPGDSLLVADSETKSIKLFNSQGHQQKTLICRDSPCRLAVIDRSNESSRQSVVVTLPDCLGIDILEIRGYKMRVKKSLQTSRGYYAVAAVTKQTFAVGYFYLAGPGIDLIDKDGQVLRQISFLYSFTVPQVENPWGVAIIPEGSILVANKSNKTLNLVSSQGAFTQQLWADYRSIAFTSRPDKMIGMQKNHAVADKDYDIGKFDSDDHNNHEDEVDDNDDDEDDDDAAL</sequence>
<feature type="region of interest" description="Disordered" evidence="1">
    <location>
        <begin position="233"/>
        <end position="264"/>
    </location>
</feature>
<dbReference type="Gene3D" id="2.120.10.30">
    <property type="entry name" value="TolB, C-terminal domain"/>
    <property type="match status" value="1"/>
</dbReference>
<dbReference type="Proteomes" id="UP000735302">
    <property type="component" value="Unassembled WGS sequence"/>
</dbReference>
<comment type="caution">
    <text evidence="2">The sequence shown here is derived from an EMBL/GenBank/DDBJ whole genome shotgun (WGS) entry which is preliminary data.</text>
</comment>
<keyword evidence="3" id="KW-1185">Reference proteome</keyword>
<feature type="compositionally biased region" description="Basic and acidic residues" evidence="1">
    <location>
        <begin position="233"/>
        <end position="247"/>
    </location>
</feature>
<dbReference type="InterPro" id="IPR011042">
    <property type="entry name" value="6-blade_b-propeller_TolB-like"/>
</dbReference>
<dbReference type="SUPFAM" id="SSF101898">
    <property type="entry name" value="NHL repeat"/>
    <property type="match status" value="1"/>
</dbReference>
<protein>
    <submittedName>
        <fullName evidence="2">Uncharacterized protein</fullName>
    </submittedName>
</protein>
<evidence type="ECO:0000256" key="1">
    <source>
        <dbReference type="SAM" id="MobiDB-lite"/>
    </source>
</evidence>
<gene>
    <name evidence="2" type="ORF">PoB_002056300</name>
</gene>
<evidence type="ECO:0000313" key="2">
    <source>
        <dbReference type="EMBL" id="GFN94057.1"/>
    </source>
</evidence>